<sequence length="57" mass="6093">MTRQPWFATYEAAPGRPTGTHVGQGGMTLINDPDDADQLVPAMPGLLGWIVSLITAR</sequence>
<name>A0ABW6PXR5_9NOCA</name>
<organism evidence="1 2">
    <name type="scientific">Nocardia thailandica</name>
    <dbReference type="NCBI Taxonomy" id="257275"/>
    <lineage>
        <taxon>Bacteria</taxon>
        <taxon>Bacillati</taxon>
        <taxon>Actinomycetota</taxon>
        <taxon>Actinomycetes</taxon>
        <taxon>Mycobacteriales</taxon>
        <taxon>Nocardiaceae</taxon>
        <taxon>Nocardia</taxon>
    </lineage>
</organism>
<dbReference type="Proteomes" id="UP001601444">
    <property type="component" value="Unassembled WGS sequence"/>
</dbReference>
<evidence type="ECO:0000313" key="2">
    <source>
        <dbReference type="Proteomes" id="UP001601444"/>
    </source>
</evidence>
<keyword evidence="2" id="KW-1185">Reference proteome</keyword>
<evidence type="ECO:0000313" key="1">
    <source>
        <dbReference type="EMBL" id="MFF0546928.1"/>
    </source>
</evidence>
<dbReference type="RefSeq" id="WP_387703112.1">
    <property type="nucleotide sequence ID" value="NZ_JBIAMX010000029.1"/>
</dbReference>
<dbReference type="EMBL" id="JBIAMX010000029">
    <property type="protein sequence ID" value="MFF0546928.1"/>
    <property type="molecule type" value="Genomic_DNA"/>
</dbReference>
<comment type="caution">
    <text evidence="1">The sequence shown here is derived from an EMBL/GenBank/DDBJ whole genome shotgun (WGS) entry which is preliminary data.</text>
</comment>
<gene>
    <name evidence="1" type="ORF">ACFYTF_29235</name>
</gene>
<protein>
    <submittedName>
        <fullName evidence="1">Uncharacterized protein</fullName>
    </submittedName>
</protein>
<reference evidence="1 2" key="1">
    <citation type="submission" date="2024-10" db="EMBL/GenBank/DDBJ databases">
        <title>The Natural Products Discovery Center: Release of the First 8490 Sequenced Strains for Exploring Actinobacteria Biosynthetic Diversity.</title>
        <authorList>
            <person name="Kalkreuter E."/>
            <person name="Kautsar S.A."/>
            <person name="Yang D."/>
            <person name="Bader C.D."/>
            <person name="Teijaro C.N."/>
            <person name="Fluegel L."/>
            <person name="Davis C.M."/>
            <person name="Simpson J.R."/>
            <person name="Lauterbach L."/>
            <person name="Steele A.D."/>
            <person name="Gui C."/>
            <person name="Meng S."/>
            <person name="Li G."/>
            <person name="Viehrig K."/>
            <person name="Ye F."/>
            <person name="Su P."/>
            <person name="Kiefer A.F."/>
            <person name="Nichols A."/>
            <person name="Cepeda A.J."/>
            <person name="Yan W."/>
            <person name="Fan B."/>
            <person name="Jiang Y."/>
            <person name="Adhikari A."/>
            <person name="Zheng C.-J."/>
            <person name="Schuster L."/>
            <person name="Cowan T.M."/>
            <person name="Smanski M.J."/>
            <person name="Chevrette M.G."/>
            <person name="De Carvalho L.P.S."/>
            <person name="Shen B."/>
        </authorList>
    </citation>
    <scope>NUCLEOTIDE SEQUENCE [LARGE SCALE GENOMIC DNA]</scope>
    <source>
        <strain evidence="1 2">NPDC004045</strain>
    </source>
</reference>
<accession>A0ABW6PXR5</accession>
<proteinExistence type="predicted"/>